<dbReference type="PANTHER" id="PTHR36307">
    <property type="entry name" value="FLAGELLA BASAL BODY P-RING FORMATION PROTEIN FLGA"/>
    <property type="match status" value="1"/>
</dbReference>
<comment type="subcellular location">
    <subcellularLocation>
        <location evidence="1 7">Periplasm</location>
    </subcellularLocation>
</comment>
<feature type="chain" id="PRO_5044988172" description="Flagella basal body P-ring formation protein FlgA" evidence="7">
    <location>
        <begin position="22"/>
        <end position="219"/>
    </location>
</feature>
<comment type="function">
    <text evidence="6 7">Involved in the assembly process of the P-ring formation. It may associate with FlgF on the rod constituting a structure essential for the P-ring assembly or may act as a modulator protein for the P-ring assembly.</text>
</comment>
<evidence type="ECO:0000256" key="3">
    <source>
        <dbReference type="ARBA" id="ARBA00014754"/>
    </source>
</evidence>
<evidence type="ECO:0000256" key="2">
    <source>
        <dbReference type="ARBA" id="ARBA00010474"/>
    </source>
</evidence>
<evidence type="ECO:0000259" key="8">
    <source>
        <dbReference type="SMART" id="SM00858"/>
    </source>
</evidence>
<comment type="similarity">
    <text evidence="2 7">Belongs to the FlgA family.</text>
</comment>
<evidence type="ECO:0000256" key="6">
    <source>
        <dbReference type="ARBA" id="ARBA00025643"/>
    </source>
</evidence>
<feature type="signal peptide" evidence="7">
    <location>
        <begin position="1"/>
        <end position="21"/>
    </location>
</feature>
<dbReference type="Gene3D" id="3.90.1210.10">
    <property type="entry name" value="Antifreeze-like/N-acetylneuraminic acid synthase C-terminal domain"/>
    <property type="match status" value="1"/>
</dbReference>
<evidence type="ECO:0000313" key="9">
    <source>
        <dbReference type="EMBL" id="WMY72851.1"/>
    </source>
</evidence>
<evidence type="ECO:0000256" key="7">
    <source>
        <dbReference type="RuleBase" id="RU362063"/>
    </source>
</evidence>
<dbReference type="PANTHER" id="PTHR36307:SF1">
    <property type="entry name" value="FLAGELLA BASAL BODY P-RING FORMATION PROTEIN FLGA"/>
    <property type="match status" value="1"/>
</dbReference>
<name>A0ABY9S6V2_9ENTR</name>
<dbReference type="Pfam" id="PF17656">
    <property type="entry name" value="ChapFlgA_N"/>
    <property type="match status" value="1"/>
</dbReference>
<keyword evidence="9" id="KW-0966">Cell projection</keyword>
<dbReference type="RefSeq" id="WP_309875015.1">
    <property type="nucleotide sequence ID" value="NZ_CP133838.1"/>
</dbReference>
<evidence type="ECO:0000256" key="1">
    <source>
        <dbReference type="ARBA" id="ARBA00004418"/>
    </source>
</evidence>
<dbReference type="InterPro" id="IPR013974">
    <property type="entry name" value="SAF"/>
</dbReference>
<reference evidence="9 10" key="1">
    <citation type="submission" date="2023-09" db="EMBL/GenBank/DDBJ databases">
        <title>Buttiauxella selenatireducens sp. nov., isolated from the rhizosphere of Cardamine hupingshanesis.</title>
        <authorList>
            <person name="Zhang S."/>
            <person name="Xu Z."/>
            <person name="Wang H."/>
            <person name="Guo Y."/>
        </authorList>
    </citation>
    <scope>NUCLEOTIDE SEQUENCE [LARGE SCALE GENOMIC DNA]</scope>
    <source>
        <strain evidence="9 10">R73</strain>
    </source>
</reference>
<dbReference type="NCBIfam" id="TIGR03170">
    <property type="entry name" value="flgA_cterm"/>
    <property type="match status" value="1"/>
</dbReference>
<keyword evidence="10" id="KW-1185">Reference proteome</keyword>
<dbReference type="Pfam" id="PF13144">
    <property type="entry name" value="ChapFlgA"/>
    <property type="match status" value="1"/>
</dbReference>
<dbReference type="PROSITE" id="PS51257">
    <property type="entry name" value="PROKAR_LIPOPROTEIN"/>
    <property type="match status" value="1"/>
</dbReference>
<accession>A0ABY9S6V2</accession>
<feature type="domain" description="SAF" evidence="8">
    <location>
        <begin position="95"/>
        <end position="157"/>
    </location>
</feature>
<dbReference type="InterPro" id="IPR041231">
    <property type="entry name" value="FlgA_N"/>
</dbReference>
<dbReference type="EMBL" id="CP133838">
    <property type="protein sequence ID" value="WMY72851.1"/>
    <property type="molecule type" value="Genomic_DNA"/>
</dbReference>
<keyword evidence="9" id="KW-0282">Flagellum</keyword>
<gene>
    <name evidence="9" type="primary">flgA</name>
    <name evidence="9" type="ORF">RHD99_15405</name>
</gene>
<dbReference type="CDD" id="cd11614">
    <property type="entry name" value="SAF_CpaB_FlgA_like"/>
    <property type="match status" value="1"/>
</dbReference>
<dbReference type="InterPro" id="IPR039246">
    <property type="entry name" value="Flagellar_FlgA"/>
</dbReference>
<dbReference type="SMART" id="SM00858">
    <property type="entry name" value="SAF"/>
    <property type="match status" value="1"/>
</dbReference>
<protein>
    <recommendedName>
        <fullName evidence="3 7">Flagella basal body P-ring formation protein FlgA</fullName>
    </recommendedName>
</protein>
<proteinExistence type="inferred from homology"/>
<evidence type="ECO:0000313" key="10">
    <source>
        <dbReference type="Proteomes" id="UP001246690"/>
    </source>
</evidence>
<keyword evidence="4 7" id="KW-0732">Signal</keyword>
<keyword evidence="9" id="KW-0969">Cilium</keyword>
<organism evidence="9 10">
    <name type="scientific">Buttiauxella selenatireducens</name>
    <dbReference type="NCBI Taxonomy" id="3073902"/>
    <lineage>
        <taxon>Bacteria</taxon>
        <taxon>Pseudomonadati</taxon>
        <taxon>Pseudomonadota</taxon>
        <taxon>Gammaproteobacteria</taxon>
        <taxon>Enterobacterales</taxon>
        <taxon>Enterobacteriaceae</taxon>
        <taxon>Buttiauxella</taxon>
    </lineage>
</organism>
<evidence type="ECO:0000256" key="4">
    <source>
        <dbReference type="ARBA" id="ARBA00022729"/>
    </source>
</evidence>
<dbReference type="Gene3D" id="2.30.30.760">
    <property type="match status" value="1"/>
</dbReference>
<dbReference type="Proteomes" id="UP001246690">
    <property type="component" value="Chromosome"/>
</dbReference>
<keyword evidence="7" id="KW-1005">Bacterial flagellum biogenesis</keyword>
<evidence type="ECO:0000256" key="5">
    <source>
        <dbReference type="ARBA" id="ARBA00022764"/>
    </source>
</evidence>
<sequence length="219" mass="23288">MTGLKTWSAVALLLACPAALASILDAPLSQFFQQRLAGISDDVTVMVKTPDAQLPPCPLPDFSMPGNSRLWGNVSVMAQCGNDKRYIQAEVQATGNYVVAAQALPRGSVITESQLQLKHGRLDQLPPRAILDLRQVSSAVTLRDIAPNQPILMSMVRQSWRVKAGQQVQVVAAGEGFSVNSEGKALNNAAVSQNARVRMSSGQIVSGVVDADGNILISL</sequence>
<keyword evidence="5 7" id="KW-0574">Periplasm</keyword>
<dbReference type="InterPro" id="IPR017585">
    <property type="entry name" value="SAF_FlgA"/>
</dbReference>